<accession>A0AAJ5W085</accession>
<reference evidence="2" key="1">
    <citation type="submission" date="2023-03" db="EMBL/GenBank/DDBJ databases">
        <title>Andean soil-derived lignocellulolytic bacterial consortium as a source of novel taxa and putative plastic-active enzymes.</title>
        <authorList>
            <person name="Diaz-Garcia L."/>
            <person name="Chuvochina M."/>
            <person name="Feuerriegel G."/>
            <person name="Bunk B."/>
            <person name="Sproer C."/>
            <person name="Streit W.R."/>
            <person name="Rodriguez L.M."/>
            <person name="Overmann J."/>
            <person name="Jimenez D.J."/>
        </authorList>
    </citation>
    <scope>NUCLEOTIDE SEQUENCE</scope>
    <source>
        <strain evidence="2">MAG 4610</strain>
    </source>
</reference>
<organism evidence="2 3">
    <name type="scientific">Candidatus Microbacterium phytovorans</name>
    <dbReference type="NCBI Taxonomy" id="3121374"/>
    <lineage>
        <taxon>Bacteria</taxon>
        <taxon>Bacillati</taxon>
        <taxon>Actinomycetota</taxon>
        <taxon>Actinomycetes</taxon>
        <taxon>Micrococcales</taxon>
        <taxon>Microbacteriaceae</taxon>
        <taxon>Microbacterium</taxon>
    </lineage>
</organism>
<evidence type="ECO:0000313" key="2">
    <source>
        <dbReference type="EMBL" id="WEK12659.1"/>
    </source>
</evidence>
<feature type="domain" description="NadR/Ttd14 AAA" evidence="1">
    <location>
        <begin position="2"/>
        <end position="148"/>
    </location>
</feature>
<dbReference type="InterPro" id="IPR038727">
    <property type="entry name" value="NadR/Ttd14_AAA_dom"/>
</dbReference>
<dbReference type="Gene3D" id="3.40.50.300">
    <property type="entry name" value="P-loop containing nucleotide triphosphate hydrolases"/>
    <property type="match status" value="1"/>
</dbReference>
<dbReference type="InterPro" id="IPR027417">
    <property type="entry name" value="P-loop_NTPase"/>
</dbReference>
<dbReference type="Proteomes" id="UP001213972">
    <property type="component" value="Chromosome"/>
</dbReference>
<protein>
    <submittedName>
        <fullName evidence="2">AAA family ATPase</fullName>
    </submittedName>
</protein>
<dbReference type="Pfam" id="PF13521">
    <property type="entry name" value="AAA_28"/>
    <property type="match status" value="1"/>
</dbReference>
<gene>
    <name evidence="2" type="ORF">P0Y48_09260</name>
</gene>
<evidence type="ECO:0000259" key="1">
    <source>
        <dbReference type="Pfam" id="PF13521"/>
    </source>
</evidence>
<dbReference type="AlphaFoldDB" id="A0AAJ5W085"/>
<dbReference type="SUPFAM" id="SSF52540">
    <property type="entry name" value="P-loop containing nucleoside triphosphate hydrolases"/>
    <property type="match status" value="1"/>
</dbReference>
<sequence length="188" mass="19998">MRIVVSGTHGSGKSTLISDFALRDPEYTVLGDPFDLLDESWDLDGVEMFTAQLRLSAQRLIAHEGGDHVIAERGPIDFLAYLTAAAELSGGRLPAELLVRAGSWTASALEDVDILVVLPLTPDLPPVGDDEDPELRAAMDDVLLDLIDDPDVVGETVVVADLGGDRASRLAELERLVRRVSGGSPSGS</sequence>
<name>A0AAJ5W085_9MICO</name>
<dbReference type="EMBL" id="CP119321">
    <property type="protein sequence ID" value="WEK12659.1"/>
    <property type="molecule type" value="Genomic_DNA"/>
</dbReference>
<evidence type="ECO:0000313" key="3">
    <source>
        <dbReference type="Proteomes" id="UP001213972"/>
    </source>
</evidence>
<proteinExistence type="predicted"/>